<gene>
    <name evidence="1" type="ORF">METZ01_LOCUS172235</name>
</gene>
<name>A0A382C0X1_9ZZZZ</name>
<protein>
    <submittedName>
        <fullName evidence="1">Uncharacterized protein</fullName>
    </submittedName>
</protein>
<dbReference type="AlphaFoldDB" id="A0A382C0X1"/>
<reference evidence="1" key="1">
    <citation type="submission" date="2018-05" db="EMBL/GenBank/DDBJ databases">
        <authorList>
            <person name="Lanie J.A."/>
            <person name="Ng W.-L."/>
            <person name="Kazmierczak K.M."/>
            <person name="Andrzejewski T.M."/>
            <person name="Davidsen T.M."/>
            <person name="Wayne K.J."/>
            <person name="Tettelin H."/>
            <person name="Glass J.I."/>
            <person name="Rusch D."/>
            <person name="Podicherti R."/>
            <person name="Tsui H.-C.T."/>
            <person name="Winkler M.E."/>
        </authorList>
    </citation>
    <scope>NUCLEOTIDE SEQUENCE</scope>
</reference>
<accession>A0A382C0X1</accession>
<dbReference type="EMBL" id="UINC01032167">
    <property type="protein sequence ID" value="SVB19381.1"/>
    <property type="molecule type" value="Genomic_DNA"/>
</dbReference>
<sequence length="44" mass="4899">MSLADGCLVRISEVLSRGTISTLEGDFRVYRRYGRKSIPLLTPA</sequence>
<proteinExistence type="predicted"/>
<organism evidence="1">
    <name type="scientific">marine metagenome</name>
    <dbReference type="NCBI Taxonomy" id="408172"/>
    <lineage>
        <taxon>unclassified sequences</taxon>
        <taxon>metagenomes</taxon>
        <taxon>ecological metagenomes</taxon>
    </lineage>
</organism>
<evidence type="ECO:0000313" key="1">
    <source>
        <dbReference type="EMBL" id="SVB19381.1"/>
    </source>
</evidence>